<dbReference type="EMBL" id="UYRT01080912">
    <property type="protein sequence ID" value="VDN23597.1"/>
    <property type="molecule type" value="Genomic_DNA"/>
</dbReference>
<sequence length="115" mass="13386">MDIATRRTTLEKLQSNRLWWNGPELINREQNEWPKWNTVLSIEIIERNKEIDVEDNKAFQARIRKQLPMAINDDGPISSRTRSHKVAAIKQQIHKPESSIRLDGTLTGVFKAVVR</sequence>
<evidence type="ECO:0000313" key="3">
    <source>
        <dbReference type="WBParaSite" id="GPUH_0001413401-mRNA-1"/>
    </source>
</evidence>
<reference evidence="3" key="1">
    <citation type="submission" date="2016-06" db="UniProtKB">
        <authorList>
            <consortium name="WormBaseParasite"/>
        </authorList>
    </citation>
    <scope>IDENTIFICATION</scope>
</reference>
<dbReference type="AlphaFoldDB" id="A0A183DZH8"/>
<organism evidence="3">
    <name type="scientific">Gongylonema pulchrum</name>
    <dbReference type="NCBI Taxonomy" id="637853"/>
    <lineage>
        <taxon>Eukaryota</taxon>
        <taxon>Metazoa</taxon>
        <taxon>Ecdysozoa</taxon>
        <taxon>Nematoda</taxon>
        <taxon>Chromadorea</taxon>
        <taxon>Rhabditida</taxon>
        <taxon>Spirurina</taxon>
        <taxon>Spiruromorpha</taxon>
        <taxon>Spiruroidea</taxon>
        <taxon>Gongylonematidae</taxon>
        <taxon>Gongylonema</taxon>
    </lineage>
</organism>
<evidence type="ECO:0000313" key="2">
    <source>
        <dbReference type="Proteomes" id="UP000271098"/>
    </source>
</evidence>
<name>A0A183DZH8_9BILA</name>
<dbReference type="Proteomes" id="UP000271098">
    <property type="component" value="Unassembled WGS sequence"/>
</dbReference>
<accession>A0A183DZH8</accession>
<gene>
    <name evidence="1" type="ORF">GPUH_LOCUS14119</name>
</gene>
<protein>
    <submittedName>
        <fullName evidence="3">VPS13 domain-containing protein</fullName>
    </submittedName>
</protein>
<reference evidence="1 2" key="2">
    <citation type="submission" date="2018-11" db="EMBL/GenBank/DDBJ databases">
        <authorList>
            <consortium name="Pathogen Informatics"/>
        </authorList>
    </citation>
    <scope>NUCLEOTIDE SEQUENCE [LARGE SCALE GENOMIC DNA]</scope>
</reference>
<proteinExistence type="predicted"/>
<keyword evidence="2" id="KW-1185">Reference proteome</keyword>
<evidence type="ECO:0000313" key="1">
    <source>
        <dbReference type="EMBL" id="VDN23597.1"/>
    </source>
</evidence>
<dbReference type="WBParaSite" id="GPUH_0001413401-mRNA-1">
    <property type="protein sequence ID" value="GPUH_0001413401-mRNA-1"/>
    <property type="gene ID" value="GPUH_0001413401"/>
</dbReference>